<evidence type="ECO:0000313" key="2">
    <source>
        <dbReference type="EMBL" id="KAJ2784319.1"/>
    </source>
</evidence>
<dbReference type="OrthoDB" id="5547667at2759"/>
<dbReference type="AlphaFoldDB" id="A0A9W8LLY8"/>
<comment type="caution">
    <text evidence="2">The sequence shown here is derived from an EMBL/GenBank/DDBJ whole genome shotgun (WGS) entry which is preliminary data.</text>
</comment>
<evidence type="ECO:0008006" key="4">
    <source>
        <dbReference type="Google" id="ProtNLM"/>
    </source>
</evidence>
<feature type="chain" id="PRO_5040832623" description="F-box domain-containing protein" evidence="1">
    <location>
        <begin position="19"/>
        <end position="502"/>
    </location>
</feature>
<accession>A0A9W8LLY8</accession>
<keyword evidence="3" id="KW-1185">Reference proteome</keyword>
<keyword evidence="1" id="KW-0732">Signal</keyword>
<dbReference type="Proteomes" id="UP001140217">
    <property type="component" value="Unassembled WGS sequence"/>
</dbReference>
<protein>
    <recommendedName>
        <fullName evidence="4">F-box domain-containing protein</fullName>
    </recommendedName>
</protein>
<organism evidence="2 3">
    <name type="scientific">Coemansia javaensis</name>
    <dbReference type="NCBI Taxonomy" id="2761396"/>
    <lineage>
        <taxon>Eukaryota</taxon>
        <taxon>Fungi</taxon>
        <taxon>Fungi incertae sedis</taxon>
        <taxon>Zoopagomycota</taxon>
        <taxon>Kickxellomycotina</taxon>
        <taxon>Kickxellomycetes</taxon>
        <taxon>Kickxellales</taxon>
        <taxon>Kickxellaceae</taxon>
        <taxon>Coemansia</taxon>
    </lineage>
</organism>
<feature type="signal peptide" evidence="1">
    <location>
        <begin position="1"/>
        <end position="18"/>
    </location>
</feature>
<gene>
    <name evidence="2" type="ORF">H4R18_001205</name>
</gene>
<name>A0A9W8LLY8_9FUNG</name>
<sequence length="502" mass="54830">MLASLPLLAVCQRWRCLALPAVYSTVFIKYYAEFNSDGSESSPEAFSVVTNLDLAISAGCLGVVRKVEIDVRCSANPFPGLGVAIQMLRAAAEEWRGPVSLGISLYPEFLAFGRTGHAIAPYGDDIKQASAVLAAMLPRVRHMSFGGVRMDSIARELFGRLASLYADRLCAIDSQHPITVPRDCVFTQLRSVCVARDSRVGYQLPRMDPAMLVKLELPGWPPEHSWAPFSMDGDSALINFPNLKLLDFQCYDIFAAEEPMERCQDGRAWKLCFPKLQELRIDSVWNSCPLLEHAVLPAHMDAISIETPPALLQYVSGLSLPATRSLTIGINEGGEDGAAALATANRILNGARGSEERILNICDHALSVLPEAITCTLITQLTIAPAISVDTVLNLVQRLPSLTSLEVYTCLTDGAQADLSVPEPGSGYMVDPFETKMKKMYISGHEQNALVALAKYLLLRIPTLQTFGSLDIPERLIVAFVGAYLEQYPRLADIRLELGSSD</sequence>
<evidence type="ECO:0000313" key="3">
    <source>
        <dbReference type="Proteomes" id="UP001140217"/>
    </source>
</evidence>
<reference evidence="2" key="1">
    <citation type="submission" date="2022-07" db="EMBL/GenBank/DDBJ databases">
        <title>Phylogenomic reconstructions and comparative analyses of Kickxellomycotina fungi.</title>
        <authorList>
            <person name="Reynolds N.K."/>
            <person name="Stajich J.E."/>
            <person name="Barry K."/>
            <person name="Grigoriev I.V."/>
            <person name="Crous P."/>
            <person name="Smith M.E."/>
        </authorList>
    </citation>
    <scope>NUCLEOTIDE SEQUENCE</scope>
    <source>
        <strain evidence="2">NBRC 105414</strain>
    </source>
</reference>
<evidence type="ECO:0000256" key="1">
    <source>
        <dbReference type="SAM" id="SignalP"/>
    </source>
</evidence>
<proteinExistence type="predicted"/>
<dbReference type="EMBL" id="JANBUL010000029">
    <property type="protein sequence ID" value="KAJ2784319.1"/>
    <property type="molecule type" value="Genomic_DNA"/>
</dbReference>